<dbReference type="InterPro" id="IPR025943">
    <property type="entry name" value="Sigma_54_int_dom_ATP-bd_2"/>
</dbReference>
<dbReference type="PROSITE" id="PS00676">
    <property type="entry name" value="SIGMA54_INTERACT_2"/>
    <property type="match status" value="1"/>
</dbReference>
<dbReference type="SUPFAM" id="SSF52540">
    <property type="entry name" value="P-loop containing nucleoside triphosphate hydrolases"/>
    <property type="match status" value="1"/>
</dbReference>
<keyword evidence="5" id="KW-0804">Transcription</keyword>
<organism evidence="9 10">
    <name type="scientific">Chitinophaga barathri</name>
    <dbReference type="NCBI Taxonomy" id="1647451"/>
    <lineage>
        <taxon>Bacteria</taxon>
        <taxon>Pseudomonadati</taxon>
        <taxon>Bacteroidota</taxon>
        <taxon>Chitinophagia</taxon>
        <taxon>Chitinophagales</taxon>
        <taxon>Chitinophagaceae</taxon>
        <taxon>Chitinophaga</taxon>
    </lineage>
</organism>
<dbReference type="InterPro" id="IPR002078">
    <property type="entry name" value="Sigma_54_int"/>
</dbReference>
<dbReference type="PANTHER" id="PTHR32071">
    <property type="entry name" value="TRANSCRIPTIONAL REGULATORY PROTEIN"/>
    <property type="match status" value="1"/>
</dbReference>
<dbReference type="InterPro" id="IPR001789">
    <property type="entry name" value="Sig_transdc_resp-reg_receiver"/>
</dbReference>
<dbReference type="Pfam" id="PF02954">
    <property type="entry name" value="HTH_8"/>
    <property type="match status" value="1"/>
</dbReference>
<evidence type="ECO:0000259" key="7">
    <source>
        <dbReference type="PROSITE" id="PS50045"/>
    </source>
</evidence>
<dbReference type="GO" id="GO:0000160">
    <property type="term" value="P:phosphorelay signal transduction system"/>
    <property type="evidence" value="ECO:0007669"/>
    <property type="project" value="InterPro"/>
</dbReference>
<dbReference type="OrthoDB" id="9767106at2"/>
<dbReference type="InterPro" id="IPR025944">
    <property type="entry name" value="Sigma_54_int_dom_CS"/>
</dbReference>
<evidence type="ECO:0000256" key="2">
    <source>
        <dbReference type="ARBA" id="ARBA00022840"/>
    </source>
</evidence>
<dbReference type="InterPro" id="IPR027417">
    <property type="entry name" value="P-loop_NTPase"/>
</dbReference>
<evidence type="ECO:0000259" key="8">
    <source>
        <dbReference type="PROSITE" id="PS50110"/>
    </source>
</evidence>
<sequence>MSTQQGKILIVDDDVDVLRAARLLLKRHFAQVDFEKNPQKIPYLVSNFEYDVILLDMNFTRDLSSGKEGFEWLDRILDINPKATVVLFTAYGDVEMAVRAIKAGAVDFVLKPWENDKLLATLQTAVQTHQSKQEKKAGGATLHTDNVLIGDSPAMQEVMETVSRVAGTDANILILGENGTGKDLLARHIHSLSHRREKSFVSVDLGALSETLFESELFGHVKGAFTDAREDRSGRFEEANGGSIFLDEIGNISIPFQAKLLTVLQNRSVTRVGSNKAQNVDVRLICATNRNINQMAAQQLFRQDLLYRVNTIEIQLPPLRERREDIVPLAEYFLGLYRKKYNRPVAFLHETLIAQLEKYDWPGNIRELQHAIERAVILCQGKTLMPKDVFVKTNTATESLDTGFNLEEMERNMIAQALKKCNGNITDAAKELGLSRAALYRRMEKYNL</sequence>
<comment type="caution">
    <text evidence="9">The sequence shown here is derived from an EMBL/GenBank/DDBJ whole genome shotgun (WGS) entry which is preliminary data.</text>
</comment>
<keyword evidence="2" id="KW-0067">ATP-binding</keyword>
<dbReference type="SUPFAM" id="SSF52172">
    <property type="entry name" value="CheY-like"/>
    <property type="match status" value="1"/>
</dbReference>
<dbReference type="PROSITE" id="PS50045">
    <property type="entry name" value="SIGMA54_INTERACT_4"/>
    <property type="match status" value="1"/>
</dbReference>
<dbReference type="Gene3D" id="3.40.50.2300">
    <property type="match status" value="1"/>
</dbReference>
<evidence type="ECO:0000256" key="1">
    <source>
        <dbReference type="ARBA" id="ARBA00022741"/>
    </source>
</evidence>
<evidence type="ECO:0000313" key="9">
    <source>
        <dbReference type="EMBL" id="RPD40331.1"/>
    </source>
</evidence>
<dbReference type="InterPro" id="IPR002197">
    <property type="entry name" value="HTH_Fis"/>
</dbReference>
<proteinExistence type="predicted"/>
<evidence type="ECO:0000313" key="10">
    <source>
        <dbReference type="Proteomes" id="UP000279089"/>
    </source>
</evidence>
<keyword evidence="10" id="KW-1185">Reference proteome</keyword>
<name>A0A3N4M9W6_9BACT</name>
<gene>
    <name evidence="9" type="ORF">EG028_16300</name>
</gene>
<dbReference type="Gene3D" id="3.40.50.300">
    <property type="entry name" value="P-loop containing nucleotide triphosphate hydrolases"/>
    <property type="match status" value="1"/>
</dbReference>
<protein>
    <submittedName>
        <fullName evidence="9">Sigma-54-dependent Fis family transcriptional regulator</fullName>
    </submittedName>
</protein>
<dbReference type="InterPro" id="IPR003593">
    <property type="entry name" value="AAA+_ATPase"/>
</dbReference>
<dbReference type="AlphaFoldDB" id="A0A3N4M9W6"/>
<keyword evidence="1" id="KW-0547">Nucleotide-binding</keyword>
<dbReference type="Proteomes" id="UP000279089">
    <property type="component" value="Unassembled WGS sequence"/>
</dbReference>
<dbReference type="EMBL" id="RMBX01000008">
    <property type="protein sequence ID" value="RPD40331.1"/>
    <property type="molecule type" value="Genomic_DNA"/>
</dbReference>
<dbReference type="InterPro" id="IPR058031">
    <property type="entry name" value="AAA_lid_NorR"/>
</dbReference>
<feature type="modified residue" description="4-aspartylphosphate" evidence="6">
    <location>
        <position position="56"/>
    </location>
</feature>
<evidence type="ECO:0000256" key="5">
    <source>
        <dbReference type="ARBA" id="ARBA00023163"/>
    </source>
</evidence>
<dbReference type="Pfam" id="PF00072">
    <property type="entry name" value="Response_reg"/>
    <property type="match status" value="1"/>
</dbReference>
<dbReference type="SUPFAM" id="SSF46689">
    <property type="entry name" value="Homeodomain-like"/>
    <property type="match status" value="1"/>
</dbReference>
<accession>A0A3N4M9W6</accession>
<dbReference type="GO" id="GO:0006355">
    <property type="term" value="P:regulation of DNA-templated transcription"/>
    <property type="evidence" value="ECO:0007669"/>
    <property type="project" value="InterPro"/>
</dbReference>
<dbReference type="SMART" id="SM00448">
    <property type="entry name" value="REC"/>
    <property type="match status" value="1"/>
</dbReference>
<dbReference type="Gene3D" id="1.10.10.60">
    <property type="entry name" value="Homeodomain-like"/>
    <property type="match status" value="1"/>
</dbReference>
<dbReference type="PANTHER" id="PTHR32071:SF113">
    <property type="entry name" value="ALGINATE BIOSYNTHESIS TRANSCRIPTIONAL REGULATORY PROTEIN ALGB"/>
    <property type="match status" value="1"/>
</dbReference>
<dbReference type="PRINTS" id="PR01590">
    <property type="entry name" value="HTHFIS"/>
</dbReference>
<keyword evidence="6" id="KW-0597">Phosphoprotein</keyword>
<dbReference type="GO" id="GO:0043565">
    <property type="term" value="F:sequence-specific DNA binding"/>
    <property type="evidence" value="ECO:0007669"/>
    <property type="project" value="InterPro"/>
</dbReference>
<dbReference type="SMART" id="SM00382">
    <property type="entry name" value="AAA"/>
    <property type="match status" value="1"/>
</dbReference>
<evidence type="ECO:0000256" key="4">
    <source>
        <dbReference type="ARBA" id="ARBA00023125"/>
    </source>
</evidence>
<evidence type="ECO:0000256" key="6">
    <source>
        <dbReference type="PROSITE-ProRule" id="PRU00169"/>
    </source>
</evidence>
<dbReference type="PROSITE" id="PS00688">
    <property type="entry name" value="SIGMA54_INTERACT_3"/>
    <property type="match status" value="1"/>
</dbReference>
<dbReference type="Pfam" id="PF00158">
    <property type="entry name" value="Sigma54_activat"/>
    <property type="match status" value="1"/>
</dbReference>
<keyword evidence="3" id="KW-0805">Transcription regulation</keyword>
<dbReference type="Gene3D" id="1.10.8.60">
    <property type="match status" value="1"/>
</dbReference>
<dbReference type="PROSITE" id="PS50110">
    <property type="entry name" value="RESPONSE_REGULATORY"/>
    <property type="match status" value="1"/>
</dbReference>
<keyword evidence="4" id="KW-0238">DNA-binding</keyword>
<reference evidence="10" key="1">
    <citation type="submission" date="2018-11" db="EMBL/GenBank/DDBJ databases">
        <title>Chitinophaga lutea sp.nov., isolate from arsenic contaminated soil.</title>
        <authorList>
            <person name="Zong Y."/>
        </authorList>
    </citation>
    <scope>NUCLEOTIDE SEQUENCE [LARGE SCALE GENOMIC DNA]</scope>
    <source>
        <strain evidence="10">YLT18</strain>
    </source>
</reference>
<dbReference type="CDD" id="cd00009">
    <property type="entry name" value="AAA"/>
    <property type="match status" value="1"/>
</dbReference>
<feature type="domain" description="Sigma-54 factor interaction" evidence="7">
    <location>
        <begin position="148"/>
        <end position="377"/>
    </location>
</feature>
<evidence type="ECO:0000256" key="3">
    <source>
        <dbReference type="ARBA" id="ARBA00023015"/>
    </source>
</evidence>
<feature type="domain" description="Response regulatory" evidence="8">
    <location>
        <begin position="7"/>
        <end position="126"/>
    </location>
</feature>
<dbReference type="CDD" id="cd00156">
    <property type="entry name" value="REC"/>
    <property type="match status" value="1"/>
</dbReference>
<dbReference type="InterPro" id="IPR011006">
    <property type="entry name" value="CheY-like_superfamily"/>
</dbReference>
<dbReference type="Pfam" id="PF25601">
    <property type="entry name" value="AAA_lid_14"/>
    <property type="match status" value="1"/>
</dbReference>
<dbReference type="InterPro" id="IPR009057">
    <property type="entry name" value="Homeodomain-like_sf"/>
</dbReference>
<dbReference type="GO" id="GO:0005524">
    <property type="term" value="F:ATP binding"/>
    <property type="evidence" value="ECO:0007669"/>
    <property type="project" value="UniProtKB-KW"/>
</dbReference>
<dbReference type="FunFam" id="3.40.50.300:FF:000006">
    <property type="entry name" value="DNA-binding transcriptional regulator NtrC"/>
    <property type="match status" value="1"/>
</dbReference>
<dbReference type="RefSeq" id="WP_120517579.1">
    <property type="nucleotide sequence ID" value="NZ_QXZY01000009.1"/>
</dbReference>